<reference evidence="8" key="1">
    <citation type="submission" date="2021-02" db="EMBL/GenBank/DDBJ databases">
        <authorList>
            <person name="Nowell W R."/>
        </authorList>
    </citation>
    <scope>NUCLEOTIDE SEQUENCE</scope>
</reference>
<evidence type="ECO:0000259" key="7">
    <source>
        <dbReference type="PROSITE" id="PS50911"/>
    </source>
</evidence>
<dbReference type="EMBL" id="CAJOBA010006778">
    <property type="protein sequence ID" value="CAF3782846.1"/>
    <property type="molecule type" value="Genomic_DNA"/>
</dbReference>
<keyword evidence="4" id="KW-0547">Nucleotide-binding</keyword>
<evidence type="ECO:0000256" key="3">
    <source>
        <dbReference type="ARBA" id="ARBA00022723"/>
    </source>
</evidence>
<dbReference type="Gene3D" id="3.90.1720.10">
    <property type="entry name" value="endopeptidase domain like (from Nostoc punctiforme)"/>
    <property type="match status" value="1"/>
</dbReference>
<evidence type="ECO:0000313" key="10">
    <source>
        <dbReference type="Proteomes" id="UP000677228"/>
    </source>
</evidence>
<dbReference type="Proteomes" id="UP000677228">
    <property type="component" value="Unassembled WGS sequence"/>
</dbReference>
<dbReference type="InterPro" id="IPR016185">
    <property type="entry name" value="PreATP-grasp_dom_sf"/>
</dbReference>
<evidence type="ECO:0000256" key="1">
    <source>
        <dbReference type="ARBA" id="ARBA00008227"/>
    </source>
</evidence>
<dbReference type="SUPFAM" id="SSF54001">
    <property type="entry name" value="Cysteine proteinases"/>
    <property type="match status" value="1"/>
</dbReference>
<dbReference type="InterPro" id="IPR038765">
    <property type="entry name" value="Papain-like_cys_pep_sf"/>
</dbReference>
<keyword evidence="6" id="KW-0460">Magnesium</keyword>
<dbReference type="PROSITE" id="PS50911">
    <property type="entry name" value="CHAP"/>
    <property type="match status" value="1"/>
</dbReference>
<dbReference type="PANTHER" id="PTHR30094:SF17">
    <property type="entry name" value="SYNTHETASE, PUTATIVE-RELATED"/>
    <property type="match status" value="1"/>
</dbReference>
<protein>
    <recommendedName>
        <fullName evidence="7">Peptidase C51 domain-containing protein</fullName>
    </recommendedName>
</protein>
<evidence type="ECO:0000256" key="4">
    <source>
        <dbReference type="ARBA" id="ARBA00022741"/>
    </source>
</evidence>
<organism evidence="8 10">
    <name type="scientific">Didymodactylos carnosus</name>
    <dbReference type="NCBI Taxonomy" id="1234261"/>
    <lineage>
        <taxon>Eukaryota</taxon>
        <taxon>Metazoa</taxon>
        <taxon>Spiralia</taxon>
        <taxon>Gnathifera</taxon>
        <taxon>Rotifera</taxon>
        <taxon>Eurotatoria</taxon>
        <taxon>Bdelloidea</taxon>
        <taxon>Philodinida</taxon>
        <taxon>Philodinidae</taxon>
        <taxon>Didymodactylos</taxon>
    </lineage>
</organism>
<dbReference type="PANTHER" id="PTHR30094">
    <property type="entry name" value="BIFUNCTIONAL GLUTATHIONYLSPERMIDINE SYNTHETASE/AMIDASE-RELATED"/>
    <property type="match status" value="1"/>
</dbReference>
<sequence>MKHGGNKLASFNEIQGIASTNVPAYSNGDDDFFSVERHYFHGIFMGFKWQCVEFARRWILMRKSCVFKNIDCAADIWNELTTVERVIDGQHFPLTAHPNGSPQKPQIDTLLIYPRSTEQPFGHISVICEVVPGFVRVAEQNHMFHYWSDNYAREIPLVFKNGGYYIEDEDEICGWIEIEDSHQLQPLDESKMDAVLQQYQQPEPVGKMERCYISTKSVDLMRSWLNIDDPAEKFFTELFGEDIARANTCPNNVPYYKVNQDLLLKIGSTSNQLHRIFLEATDHVIHNDELLKRFGIPEIFWNRVRQSWKNDRDSTMTGRFDLAFDGKELKVFEYNADSASALFECAIIQQKWAQGVKLTSSFMSGFQLHRTLVKNWKRLNIKTRIHIMIDNDKEERLTALYMQNVMNEAGINSKLCTMIDDFYWKDSTIVDSDGELVKIVWKLWMWETIFRDYVEVQKERSLNNGNRWSPVNGEHPRLSDILLNDRIKVVEPLWKVITSNKALLPVLWSMFPNHPNLLHSEWTLTNELRQAPYVKKPIVGRCGQNVTLYDANGNSVMDETTGKFSDRNCIYQELFALKNYDGYYAIICSWIISGLFTGFCIREDNKLITDGDSPITACCIVWKEEE</sequence>
<evidence type="ECO:0000256" key="2">
    <source>
        <dbReference type="ARBA" id="ARBA00022598"/>
    </source>
</evidence>
<accession>A0A8S2DVK5</accession>
<name>A0A8S2DVK5_9BILA</name>
<proteinExistence type="inferred from homology"/>
<comment type="similarity">
    <text evidence="1">In the C-terminal section; belongs to the glutathionylspermidine synthase preATP-grasp family.</text>
</comment>
<evidence type="ECO:0000313" key="9">
    <source>
        <dbReference type="EMBL" id="CAF3782846.1"/>
    </source>
</evidence>
<comment type="caution">
    <text evidence="8">The sequence shown here is derived from an EMBL/GenBank/DDBJ whole genome shotgun (WGS) entry which is preliminary data.</text>
</comment>
<dbReference type="Proteomes" id="UP000682733">
    <property type="component" value="Unassembled WGS sequence"/>
</dbReference>
<gene>
    <name evidence="8" type="ORF">OVA965_LOCUS15183</name>
    <name evidence="9" type="ORF">TMI583_LOCUS15187</name>
</gene>
<evidence type="ECO:0000256" key="6">
    <source>
        <dbReference type="ARBA" id="ARBA00022842"/>
    </source>
</evidence>
<evidence type="ECO:0000313" key="8">
    <source>
        <dbReference type="EMBL" id="CAF1013940.1"/>
    </source>
</evidence>
<dbReference type="GO" id="GO:0016874">
    <property type="term" value="F:ligase activity"/>
    <property type="evidence" value="ECO:0007669"/>
    <property type="project" value="UniProtKB-KW"/>
</dbReference>
<dbReference type="Gene3D" id="3.30.1490.330">
    <property type="match status" value="1"/>
</dbReference>
<keyword evidence="3" id="KW-0479">Metal-binding</keyword>
<evidence type="ECO:0000256" key="5">
    <source>
        <dbReference type="ARBA" id="ARBA00022840"/>
    </source>
</evidence>
<dbReference type="GO" id="GO:0046872">
    <property type="term" value="F:metal ion binding"/>
    <property type="evidence" value="ECO:0007669"/>
    <property type="project" value="UniProtKB-KW"/>
</dbReference>
<dbReference type="InterPro" id="IPR005494">
    <property type="entry name" value="GSPS_pre-ATP-grasp-like_dom"/>
</dbReference>
<dbReference type="InterPro" id="IPR051705">
    <property type="entry name" value="Gsp_Synthetase/Amidase"/>
</dbReference>
<dbReference type="GO" id="GO:0005524">
    <property type="term" value="F:ATP binding"/>
    <property type="evidence" value="ECO:0007669"/>
    <property type="project" value="UniProtKB-KW"/>
</dbReference>
<dbReference type="AlphaFoldDB" id="A0A8S2DVK5"/>
<dbReference type="InterPro" id="IPR007921">
    <property type="entry name" value="CHAP_dom"/>
</dbReference>
<dbReference type="SUPFAM" id="SSF52440">
    <property type="entry name" value="PreATP-grasp domain"/>
    <property type="match status" value="1"/>
</dbReference>
<feature type="domain" description="Peptidase C51" evidence="7">
    <location>
        <begin position="26"/>
        <end position="167"/>
    </location>
</feature>
<dbReference type="SUPFAM" id="SSF56059">
    <property type="entry name" value="Glutathione synthetase ATP-binding domain-like"/>
    <property type="match status" value="1"/>
</dbReference>
<keyword evidence="5" id="KW-0067">ATP-binding</keyword>
<keyword evidence="2" id="KW-0436">Ligase</keyword>
<dbReference type="EMBL" id="CAJNOK010006770">
    <property type="protein sequence ID" value="CAF1013940.1"/>
    <property type="molecule type" value="Genomic_DNA"/>
</dbReference>
<dbReference type="Pfam" id="PF03738">
    <property type="entry name" value="GSP_synth"/>
    <property type="match status" value="1"/>
</dbReference>